<sequence length="101" mass="11316">MLIDGFKDRIGTVIDRGTQHLDVVSNTDYYEDSFGHALPGVDFMPMNLYTSKALVYLKLSLLVLMILVLFSCLVLGSCILKKLNGVCIWRKSSQGVLFLRS</sequence>
<gene>
    <name evidence="2" type="ORF">Bca52824_034324</name>
</gene>
<evidence type="ECO:0000256" key="1">
    <source>
        <dbReference type="SAM" id="Phobius"/>
    </source>
</evidence>
<evidence type="ECO:0000313" key="3">
    <source>
        <dbReference type="Proteomes" id="UP000886595"/>
    </source>
</evidence>
<organism evidence="2 3">
    <name type="scientific">Brassica carinata</name>
    <name type="common">Ethiopian mustard</name>
    <name type="synonym">Abyssinian cabbage</name>
    <dbReference type="NCBI Taxonomy" id="52824"/>
    <lineage>
        <taxon>Eukaryota</taxon>
        <taxon>Viridiplantae</taxon>
        <taxon>Streptophyta</taxon>
        <taxon>Embryophyta</taxon>
        <taxon>Tracheophyta</taxon>
        <taxon>Spermatophyta</taxon>
        <taxon>Magnoliopsida</taxon>
        <taxon>eudicotyledons</taxon>
        <taxon>Gunneridae</taxon>
        <taxon>Pentapetalae</taxon>
        <taxon>rosids</taxon>
        <taxon>malvids</taxon>
        <taxon>Brassicales</taxon>
        <taxon>Brassicaceae</taxon>
        <taxon>Brassiceae</taxon>
        <taxon>Brassica</taxon>
    </lineage>
</organism>
<keyword evidence="1" id="KW-0472">Membrane</keyword>
<dbReference type="EMBL" id="JAAMPC010000008">
    <property type="protein sequence ID" value="KAG2297852.1"/>
    <property type="molecule type" value="Genomic_DNA"/>
</dbReference>
<comment type="caution">
    <text evidence="2">The sequence shown here is derived from an EMBL/GenBank/DDBJ whole genome shotgun (WGS) entry which is preliminary data.</text>
</comment>
<proteinExistence type="predicted"/>
<evidence type="ECO:0000313" key="2">
    <source>
        <dbReference type="EMBL" id="KAG2297852.1"/>
    </source>
</evidence>
<keyword evidence="1" id="KW-1133">Transmembrane helix</keyword>
<dbReference type="Proteomes" id="UP000886595">
    <property type="component" value="Unassembled WGS sequence"/>
</dbReference>
<protein>
    <submittedName>
        <fullName evidence="2">Uncharacterized protein</fullName>
    </submittedName>
</protein>
<reference evidence="2 3" key="1">
    <citation type="submission" date="2020-02" db="EMBL/GenBank/DDBJ databases">
        <authorList>
            <person name="Ma Q."/>
            <person name="Huang Y."/>
            <person name="Song X."/>
            <person name="Pei D."/>
        </authorList>
    </citation>
    <scope>NUCLEOTIDE SEQUENCE [LARGE SCALE GENOMIC DNA]</scope>
    <source>
        <strain evidence="2">Sxm20200214</strain>
        <tissue evidence="2">Leaf</tissue>
    </source>
</reference>
<keyword evidence="1" id="KW-0812">Transmembrane</keyword>
<name>A0A8X7S1D0_BRACI</name>
<keyword evidence="3" id="KW-1185">Reference proteome</keyword>
<dbReference type="AlphaFoldDB" id="A0A8X7S1D0"/>
<feature type="transmembrane region" description="Helical" evidence="1">
    <location>
        <begin position="53"/>
        <end position="80"/>
    </location>
</feature>
<accession>A0A8X7S1D0</accession>